<evidence type="ECO:0000313" key="2">
    <source>
        <dbReference type="EMBL" id="BCU55411.1"/>
    </source>
</evidence>
<dbReference type="Proteomes" id="UP000682928">
    <property type="component" value="Chromosome"/>
</dbReference>
<gene>
    <name evidence="2" type="ORF">ENKO_20050</name>
</gene>
<accession>A0AA86M4G6</accession>
<name>A0AA86M4G6_9ENTR</name>
<dbReference type="EMBL" id="AP024590">
    <property type="protein sequence ID" value="BCU55411.1"/>
    <property type="molecule type" value="Genomic_DNA"/>
</dbReference>
<evidence type="ECO:0000256" key="1">
    <source>
        <dbReference type="SAM" id="MobiDB-lite"/>
    </source>
</evidence>
<organism evidence="2 3">
    <name type="scientific">Enterobacter kobei</name>
    <dbReference type="NCBI Taxonomy" id="208224"/>
    <lineage>
        <taxon>Bacteria</taxon>
        <taxon>Pseudomonadati</taxon>
        <taxon>Pseudomonadota</taxon>
        <taxon>Gammaproteobacteria</taxon>
        <taxon>Enterobacterales</taxon>
        <taxon>Enterobacteriaceae</taxon>
        <taxon>Enterobacter</taxon>
        <taxon>Enterobacter cloacae complex</taxon>
    </lineage>
</organism>
<dbReference type="RefSeq" id="WP_088218703.1">
    <property type="nucleotide sequence ID" value="NZ_AP024590.1"/>
</dbReference>
<feature type="compositionally biased region" description="Polar residues" evidence="1">
    <location>
        <begin position="361"/>
        <end position="375"/>
    </location>
</feature>
<protein>
    <submittedName>
        <fullName evidence="2">Uncharacterized protein</fullName>
    </submittedName>
</protein>
<feature type="region of interest" description="Disordered" evidence="1">
    <location>
        <begin position="329"/>
        <end position="375"/>
    </location>
</feature>
<dbReference type="AlphaFoldDB" id="A0AA86M4G6"/>
<evidence type="ECO:0000313" key="3">
    <source>
        <dbReference type="Proteomes" id="UP000682928"/>
    </source>
</evidence>
<proteinExistence type="predicted"/>
<reference evidence="2" key="1">
    <citation type="submission" date="2021-04" db="EMBL/GenBank/DDBJ databases">
        <title>Difference and commonality of drug resistance evolution in various bacteria. and drug sensitivity profiles.</title>
        <authorList>
            <person name="Maeda T."/>
            <person name="Shibai A."/>
            <person name="Kawada K."/>
            <person name="Kotani H."/>
            <person name="Tarusawa Y."/>
            <person name="Tanabe K."/>
            <person name="Furusawa C."/>
        </authorList>
    </citation>
    <scope>NUCLEOTIDE SEQUENCE</scope>
    <source>
        <strain evidence="2">JCM 8580</strain>
    </source>
</reference>
<sequence>MQVRSPLSTTINSLLAPRVQPLQATQNKSAAAAPPSAIVSLNNANVLPAVYSLNPAKTINTAGLEYSQLSIQMSANVRGPQANAFQGLGKALLEGLKDHPNGVTLSAVAETEDAQARQPDRAVALTITTASGINVSLGMTRNQNGLAVELKTSGGELSEEETAAIAGLAGAFQSALDGLSADTPSLNVQGLMNFDSTLLKAVDLQTDVRKDTDSLQSLKFHADNSARAMSYKTDEVAFELSTDLSHPETVGSYGQQQQALASWASQLDSARTRGQGDKNLIDMFKNSFMALNSQYGSNETDNRLNIITRTTDNIVQENLSGLADYSANFKQADKSPNPLRKDERDSFAYSSSQRTERENAYNLSQKTTSHLQASYHQPLDKTLPLALTLEASSQNYSYHQIDDSSSTGTALAFNDKGEVKSVTNTAEKHNVETVKKYNAGRLIEESRTPYDDEQTSSRALIVDSLKVDHHSGR</sequence>